<dbReference type="RefSeq" id="WP_100742793.1">
    <property type="nucleotide sequence ID" value="NZ_NPDW01000001.1"/>
</dbReference>
<dbReference type="EMBL" id="NPDX01000001">
    <property type="protein sequence ID" value="PJZ85883.1"/>
    <property type="molecule type" value="Genomic_DNA"/>
</dbReference>
<reference evidence="2 3" key="1">
    <citation type="submission" date="2017-07" db="EMBL/GenBank/DDBJ databases">
        <title>Leptospira spp. isolated from tropical soils.</title>
        <authorList>
            <person name="Thibeaux R."/>
            <person name="Iraola G."/>
            <person name="Ferres I."/>
            <person name="Bierque E."/>
            <person name="Girault D."/>
            <person name="Soupe-Gilbert M.-E."/>
            <person name="Picardeau M."/>
            <person name="Goarant C."/>
        </authorList>
    </citation>
    <scope>NUCLEOTIDE SEQUENCE [LARGE SCALE GENOMIC DNA]</scope>
    <source>
        <strain evidence="2 3">FH2-B-A1</strain>
    </source>
</reference>
<protein>
    <submittedName>
        <fullName evidence="2">MFS transporter</fullName>
    </submittedName>
</protein>
<dbReference type="Proteomes" id="UP000232145">
    <property type="component" value="Unassembled WGS sequence"/>
</dbReference>
<feature type="transmembrane region" description="Helical" evidence="1">
    <location>
        <begin position="338"/>
        <end position="360"/>
    </location>
</feature>
<dbReference type="PANTHER" id="PTHR32063:SF33">
    <property type="entry name" value="RND SUPERFAMILY EFFLUX PUMP PERMEASE COMPONENT"/>
    <property type="match status" value="1"/>
</dbReference>
<dbReference type="GO" id="GO:0005886">
    <property type="term" value="C:plasma membrane"/>
    <property type="evidence" value="ECO:0007669"/>
    <property type="project" value="TreeGrafter"/>
</dbReference>
<dbReference type="SUPFAM" id="SSF82693">
    <property type="entry name" value="Multidrug efflux transporter AcrB pore domain, PN1, PN2, PC1 and PC2 subdomains"/>
    <property type="match status" value="2"/>
</dbReference>
<feature type="transmembrane region" description="Helical" evidence="1">
    <location>
        <begin position="933"/>
        <end position="953"/>
    </location>
</feature>
<dbReference type="Gene3D" id="3.30.2090.10">
    <property type="entry name" value="Multidrug efflux transporter AcrB TolC docking domain, DN and DC subdomains"/>
    <property type="match status" value="2"/>
</dbReference>
<feature type="transmembrane region" description="Helical" evidence="1">
    <location>
        <begin position="437"/>
        <end position="457"/>
    </location>
</feature>
<feature type="transmembrane region" description="Helical" evidence="1">
    <location>
        <begin position="960"/>
        <end position="981"/>
    </location>
</feature>
<sequence length="1087" mass="120241">MGTSIVQYFLSKSLFVNLLTVLIILVGGFTAATMNREAFPNINFDIVSVTTVYPGAAPADVEKLVTKPLEDAIKEVDGIKEFRSASLENRSGIIITIDPNTKNTQKVVDDLKSAIDRIQDLPEDVDDPIVTEITTARQPVIEIHLSSVSKDGKPLLNGKELRDQAKILEEKLKDLPSVARITKRGWREREMKVDLDPDKLRALSLSSTHVLNALRLRNINFPGGNINERTREIIVRTVGEFDTPEEIENVFVRSNDAGRSVRIRDVARVTEGFEDSEYLDKSNGEIAIALTVIKREKADAIAVVDDSKKVVEEFIKSSGGTIKHAFVNDLSKYIRRRLGVLTSNAVSGLFLVTASLFVFLGWRMALMTALGIPISIAMTFVAMNYMGLTLNLISMMGLIIVVGILVDDAIIICENVYRHLEMGEEPFEAAMRGTSEVLAPVTATVTTTIAAFGPMLFMTGIFGKFIHSIPLVVILSLCSSLFEAFFMLPSHLYDVSKASDMKGEVKEESHWFVKFKERTYLPLLSFALKNRWKMVGLLMGLFVFSLAIQVKFGKFKLFPGAIETFQVRVTAETGLKLEETDRFIRAIEDAVGKLPEGEVENYISRVGIIQKDPNDPFTKRGKNYAQVMVYLTPDDNRDRSTEKIIEVVRQNTKFMLNEKALQLLEEKLAKENIGKKEEEPIPTSEIPKEYLSLKGKLVNLEFEKLAGGPPVGKPVAIEIKGDDFATLLKIGAEYKAALAKINGVTDIGDDFNEGKDEIRVSVDESLASFAGVSVQSVSLAINTALQGTVPTKIKRADEEVDVRVRFPEEYRSSLTHLNKVYVNNLTGNLIPVSRLTSYDRNPGRASINHLDGKRLLTVTSNIDETVSTSRQVNIEAKKLTEGIIAKYPGYSVRFSGENKDTEESMASLGRAFLVGLLIIYMILASLFRSLAQPLIVMSAIPFAVIGVIFAFLIHGQPFSFLAFLGIIGLAGVVVNDSIVLVDCANQLRIEDPSKSTFDLLVEAGSIRLRAVMLTTVTTVLGLLPTAYGIGGKDPFLVPMALAFGWGLAFATFITLIMVPVFYLNLYMFKDWAVAKFQSRQSRKKGFA</sequence>
<dbReference type="Pfam" id="PF00873">
    <property type="entry name" value="ACR_tran"/>
    <property type="match status" value="2"/>
</dbReference>
<feature type="transmembrane region" description="Helical" evidence="1">
    <location>
        <begin position="469"/>
        <end position="488"/>
    </location>
</feature>
<feature type="transmembrane region" description="Helical" evidence="1">
    <location>
        <begin position="1006"/>
        <end position="1023"/>
    </location>
</feature>
<dbReference type="Gene3D" id="3.30.70.1440">
    <property type="entry name" value="Multidrug efflux transporter AcrB pore domain"/>
    <property type="match status" value="1"/>
</dbReference>
<dbReference type="InterPro" id="IPR027463">
    <property type="entry name" value="AcrB_DN_DC_subdom"/>
</dbReference>
<dbReference type="PRINTS" id="PR00702">
    <property type="entry name" value="ACRIFLAVINRP"/>
</dbReference>
<gene>
    <name evidence="2" type="ORF">CH364_06755</name>
</gene>
<organism evidence="2 3">
    <name type="scientific">Leptospira harrisiae</name>
    <dbReference type="NCBI Taxonomy" id="2023189"/>
    <lineage>
        <taxon>Bacteria</taxon>
        <taxon>Pseudomonadati</taxon>
        <taxon>Spirochaetota</taxon>
        <taxon>Spirochaetia</taxon>
        <taxon>Leptospirales</taxon>
        <taxon>Leptospiraceae</taxon>
        <taxon>Leptospira</taxon>
    </lineage>
</organism>
<proteinExistence type="predicted"/>
<accession>A0A2N0ANL7</accession>
<keyword evidence="1" id="KW-0472">Membrane</keyword>
<feature type="transmembrane region" description="Helical" evidence="1">
    <location>
        <begin position="398"/>
        <end position="417"/>
    </location>
</feature>
<dbReference type="Gene3D" id="3.30.70.1320">
    <property type="entry name" value="Multidrug efflux transporter AcrB pore domain like"/>
    <property type="match status" value="1"/>
</dbReference>
<evidence type="ECO:0000313" key="2">
    <source>
        <dbReference type="EMBL" id="PJZ85883.1"/>
    </source>
</evidence>
<dbReference type="OrthoDB" id="5287122at2"/>
<dbReference type="Gene3D" id="3.30.70.1430">
    <property type="entry name" value="Multidrug efflux transporter AcrB pore domain"/>
    <property type="match status" value="2"/>
</dbReference>
<keyword evidence="3" id="KW-1185">Reference proteome</keyword>
<comment type="caution">
    <text evidence="2">The sequence shown here is derived from an EMBL/GenBank/DDBJ whole genome shotgun (WGS) entry which is preliminary data.</text>
</comment>
<dbReference type="SUPFAM" id="SSF82866">
    <property type="entry name" value="Multidrug efflux transporter AcrB transmembrane domain"/>
    <property type="match status" value="2"/>
</dbReference>
<feature type="transmembrane region" description="Helical" evidence="1">
    <location>
        <begin position="14"/>
        <end position="34"/>
    </location>
</feature>
<dbReference type="InterPro" id="IPR001036">
    <property type="entry name" value="Acrflvin-R"/>
</dbReference>
<feature type="transmembrane region" description="Helical" evidence="1">
    <location>
        <begin position="1035"/>
        <end position="1062"/>
    </location>
</feature>
<dbReference type="Gene3D" id="1.20.1640.10">
    <property type="entry name" value="Multidrug efflux transporter AcrB transmembrane domain"/>
    <property type="match status" value="2"/>
</dbReference>
<evidence type="ECO:0000313" key="3">
    <source>
        <dbReference type="Proteomes" id="UP000232145"/>
    </source>
</evidence>
<dbReference type="GO" id="GO:0042910">
    <property type="term" value="F:xenobiotic transmembrane transporter activity"/>
    <property type="evidence" value="ECO:0007669"/>
    <property type="project" value="TreeGrafter"/>
</dbReference>
<feature type="transmembrane region" description="Helical" evidence="1">
    <location>
        <begin position="366"/>
        <end position="386"/>
    </location>
</feature>
<evidence type="ECO:0000256" key="1">
    <source>
        <dbReference type="SAM" id="Phobius"/>
    </source>
</evidence>
<dbReference type="AlphaFoldDB" id="A0A2N0ANL7"/>
<keyword evidence="1" id="KW-1133">Transmembrane helix</keyword>
<keyword evidence="1" id="KW-0812">Transmembrane</keyword>
<feature type="transmembrane region" description="Helical" evidence="1">
    <location>
        <begin position="532"/>
        <end position="550"/>
    </location>
</feature>
<dbReference type="PANTHER" id="PTHR32063">
    <property type="match status" value="1"/>
</dbReference>
<name>A0A2N0ANL7_9LEPT</name>
<feature type="transmembrane region" description="Helical" evidence="1">
    <location>
        <begin position="908"/>
        <end position="927"/>
    </location>
</feature>
<dbReference type="SUPFAM" id="SSF82714">
    <property type="entry name" value="Multidrug efflux transporter AcrB TolC docking domain, DN and DC subdomains"/>
    <property type="match status" value="2"/>
</dbReference>